<dbReference type="AlphaFoldDB" id="A0AAW1TEX2"/>
<organism evidence="3 4">
    <name type="scientific">Apatococcus fuscideae</name>
    <dbReference type="NCBI Taxonomy" id="2026836"/>
    <lineage>
        <taxon>Eukaryota</taxon>
        <taxon>Viridiplantae</taxon>
        <taxon>Chlorophyta</taxon>
        <taxon>core chlorophytes</taxon>
        <taxon>Trebouxiophyceae</taxon>
        <taxon>Chlorellales</taxon>
        <taxon>Chlorellaceae</taxon>
        <taxon>Apatococcus</taxon>
    </lineage>
</organism>
<protein>
    <submittedName>
        <fullName evidence="3">Uncharacterized protein</fullName>
    </submittedName>
</protein>
<dbReference type="Proteomes" id="UP001485043">
    <property type="component" value="Unassembled WGS sequence"/>
</dbReference>
<keyword evidence="2" id="KW-0472">Membrane</keyword>
<keyword evidence="2" id="KW-1133">Transmembrane helix</keyword>
<gene>
    <name evidence="3" type="ORF">WJX84_000826</name>
</gene>
<accession>A0AAW1TEX2</accession>
<name>A0AAW1TEX2_9CHLO</name>
<comment type="caution">
    <text evidence="3">The sequence shown here is derived from an EMBL/GenBank/DDBJ whole genome shotgun (WGS) entry which is preliminary data.</text>
</comment>
<feature type="transmembrane region" description="Helical" evidence="2">
    <location>
        <begin position="185"/>
        <end position="203"/>
    </location>
</feature>
<evidence type="ECO:0000313" key="3">
    <source>
        <dbReference type="EMBL" id="KAK9867333.1"/>
    </source>
</evidence>
<keyword evidence="2" id="KW-0812">Transmembrane</keyword>
<feature type="compositionally biased region" description="Low complexity" evidence="1">
    <location>
        <begin position="49"/>
        <end position="94"/>
    </location>
</feature>
<proteinExistence type="predicted"/>
<feature type="region of interest" description="Disordered" evidence="1">
    <location>
        <begin position="38"/>
        <end position="129"/>
    </location>
</feature>
<dbReference type="EMBL" id="JALJOV010000093">
    <property type="protein sequence ID" value="KAK9867333.1"/>
    <property type="molecule type" value="Genomic_DNA"/>
</dbReference>
<evidence type="ECO:0000256" key="2">
    <source>
        <dbReference type="SAM" id="Phobius"/>
    </source>
</evidence>
<evidence type="ECO:0000313" key="4">
    <source>
        <dbReference type="Proteomes" id="UP001485043"/>
    </source>
</evidence>
<keyword evidence="4" id="KW-1185">Reference proteome</keyword>
<evidence type="ECO:0000256" key="1">
    <source>
        <dbReference type="SAM" id="MobiDB-lite"/>
    </source>
</evidence>
<reference evidence="3 4" key="1">
    <citation type="journal article" date="2024" name="Nat. Commun.">
        <title>Phylogenomics reveals the evolutionary origins of lichenization in chlorophyte algae.</title>
        <authorList>
            <person name="Puginier C."/>
            <person name="Libourel C."/>
            <person name="Otte J."/>
            <person name="Skaloud P."/>
            <person name="Haon M."/>
            <person name="Grisel S."/>
            <person name="Petersen M."/>
            <person name="Berrin J.G."/>
            <person name="Delaux P.M."/>
            <person name="Dal Grande F."/>
            <person name="Keller J."/>
        </authorList>
    </citation>
    <scope>NUCLEOTIDE SEQUENCE [LARGE SCALE GENOMIC DNA]</scope>
    <source>
        <strain evidence="3 4">SAG 2523</strain>
    </source>
</reference>
<sequence>MQRSAGKEEKKLAQGLDQKLLHQHNAIQYHRKVLQAGGESAAAAWLQEAGSSPGPAPGISSSDGSSSDAGPASQGASPGYSGDVSASESDASDGSGKDQLKSITLPGSEDSSSNSNYEPELAIGSRVPDTPDTYVTNAGFVFVSSEGLDEAPAATDYSNMTNREVAHAIFGDRKPTPDNVYNIPYAWILGGAVFGSLLVLLVLSDWCGMNK</sequence>